<evidence type="ECO:0000256" key="2">
    <source>
        <dbReference type="ARBA" id="ARBA00022692"/>
    </source>
</evidence>
<dbReference type="NCBIfam" id="TIGR00254">
    <property type="entry name" value="GGDEF"/>
    <property type="match status" value="1"/>
</dbReference>
<comment type="subcellular location">
    <subcellularLocation>
        <location evidence="1">Membrane</location>
        <topology evidence="1">Multi-pass membrane protein</topology>
    </subcellularLocation>
</comment>
<evidence type="ECO:0000256" key="4">
    <source>
        <dbReference type="ARBA" id="ARBA00023136"/>
    </source>
</evidence>
<dbReference type="SMART" id="SM00267">
    <property type="entry name" value="GGDEF"/>
    <property type="match status" value="1"/>
</dbReference>
<dbReference type="CDD" id="cd01949">
    <property type="entry name" value="GGDEF"/>
    <property type="match status" value="1"/>
</dbReference>
<evidence type="ECO:0000256" key="1">
    <source>
        <dbReference type="ARBA" id="ARBA00004141"/>
    </source>
</evidence>
<keyword evidence="7" id="KW-0808">Transferase</keyword>
<dbReference type="Pfam" id="PF13675">
    <property type="entry name" value="PilJ"/>
    <property type="match status" value="1"/>
</dbReference>
<dbReference type="InterPro" id="IPR029095">
    <property type="entry name" value="NarX-like_N"/>
</dbReference>
<dbReference type="Proteomes" id="UP000037043">
    <property type="component" value="Unassembled WGS sequence"/>
</dbReference>
<dbReference type="GO" id="GO:0052621">
    <property type="term" value="F:diguanylate cyclase activity"/>
    <property type="evidence" value="ECO:0007669"/>
    <property type="project" value="UniProtKB-EC"/>
</dbReference>
<proteinExistence type="predicted"/>
<accession>A0A0L6Z8J4</accession>
<dbReference type="RefSeq" id="WP_052221902.1">
    <property type="nucleotide sequence ID" value="NZ_LHUR01000027.1"/>
</dbReference>
<dbReference type="EMBL" id="LHUR01000027">
    <property type="protein sequence ID" value="KOA19291.1"/>
    <property type="molecule type" value="Genomic_DNA"/>
</dbReference>
<dbReference type="InterPro" id="IPR029787">
    <property type="entry name" value="Nucleotide_cyclase"/>
</dbReference>
<keyword evidence="4 5" id="KW-0472">Membrane</keyword>
<dbReference type="EC" id="2.7.7.65" evidence="7"/>
<dbReference type="AlphaFoldDB" id="A0A0L6Z8J4"/>
<dbReference type="InterPro" id="IPR042295">
    <property type="entry name" value="NarX-like_N_sf"/>
</dbReference>
<dbReference type="PANTHER" id="PTHR45138:SF23">
    <property type="entry name" value="SIGNALING PROTEIN"/>
    <property type="match status" value="1"/>
</dbReference>
<dbReference type="GO" id="GO:1902201">
    <property type="term" value="P:negative regulation of bacterial-type flagellum-dependent cell motility"/>
    <property type="evidence" value="ECO:0007669"/>
    <property type="project" value="TreeGrafter"/>
</dbReference>
<dbReference type="PANTHER" id="PTHR45138">
    <property type="entry name" value="REGULATORY COMPONENTS OF SENSORY TRANSDUCTION SYSTEM"/>
    <property type="match status" value="1"/>
</dbReference>
<keyword evidence="7" id="KW-0548">Nucleotidyltransferase</keyword>
<gene>
    <name evidence="7" type="primary">dosC_2</name>
    <name evidence="7" type="ORF">CLHOM_23970</name>
</gene>
<dbReference type="PROSITE" id="PS50887">
    <property type="entry name" value="GGDEF"/>
    <property type="match status" value="1"/>
</dbReference>
<dbReference type="Gene3D" id="1.20.120.960">
    <property type="entry name" value="Histidine kinase NarX, sensor domain"/>
    <property type="match status" value="1"/>
</dbReference>
<organism evidence="7 8">
    <name type="scientific">Clostridium homopropionicum DSM 5847</name>
    <dbReference type="NCBI Taxonomy" id="1121318"/>
    <lineage>
        <taxon>Bacteria</taxon>
        <taxon>Bacillati</taxon>
        <taxon>Bacillota</taxon>
        <taxon>Clostridia</taxon>
        <taxon>Eubacteriales</taxon>
        <taxon>Clostridiaceae</taxon>
        <taxon>Clostridium</taxon>
    </lineage>
</organism>
<keyword evidence="8" id="KW-1185">Reference proteome</keyword>
<dbReference type="SUPFAM" id="SSF55073">
    <property type="entry name" value="Nucleotide cyclase"/>
    <property type="match status" value="1"/>
</dbReference>
<reference evidence="8" key="1">
    <citation type="submission" date="2015-08" db="EMBL/GenBank/DDBJ databases">
        <title>Genome sequence of the strict anaerobe Clostridium homopropionicum LuHBu1 (DSM 5847T).</title>
        <authorList>
            <person name="Poehlein A."/>
            <person name="Beck M."/>
            <person name="Schiel-Bengelsdorf B."/>
            <person name="Bengelsdorf F.R."/>
            <person name="Daniel R."/>
            <person name="Duerre P."/>
        </authorList>
    </citation>
    <scope>NUCLEOTIDE SEQUENCE [LARGE SCALE GENOMIC DNA]</scope>
    <source>
        <strain evidence="8">DSM 5847</strain>
    </source>
</reference>
<dbReference type="STRING" id="36844.SAMN04488501_106156"/>
<dbReference type="InterPro" id="IPR043128">
    <property type="entry name" value="Rev_trsase/Diguanyl_cyclase"/>
</dbReference>
<dbReference type="GO" id="GO:0005886">
    <property type="term" value="C:plasma membrane"/>
    <property type="evidence" value="ECO:0007669"/>
    <property type="project" value="TreeGrafter"/>
</dbReference>
<dbReference type="PATRIC" id="fig|1121318.3.peg.2412"/>
<dbReference type="InterPro" id="IPR000160">
    <property type="entry name" value="GGDEF_dom"/>
</dbReference>
<evidence type="ECO:0000313" key="8">
    <source>
        <dbReference type="Proteomes" id="UP000037043"/>
    </source>
</evidence>
<sequence length="403" mass="46566">MKIKNQLLLTHGLLVILSIATVLINAIAYKGMESDANIINHAGKLRAISYNMGQLSNQINNQGNDSNYANLTTNLEHRIEELEDILAMLSEGREKSIVGINHNYTILQLEKIIKEWNEVFKPSYLRILENKSINDACAQINNNIDLYVNSINEMVTSYSIYAEQKVIRALTINGGLVFLIIIVTVYSFTSTNKRIRRPMKILMQELKELSLIDDEISKQLKNINTDEISEMTQYFNEMMFDQLTKALNRRAGLSKLSRMLEYTNKRNLKMSLCFIDVNGLKEVNDQLGHKFGDELIVSVVEGIKKEIRDDDMVIRMGGDEFLIVFTGIDQEVSEKVWNRINQRYQIINEEEERPYVISVSHGIVEHDNYERSEVELLIKKADDRMYAEKKYIKEQLKVKIIKS</sequence>
<protein>
    <submittedName>
        <fullName evidence="7">Diguanylate cyclase DosC</fullName>
        <ecNumber evidence="7">2.7.7.65</ecNumber>
    </submittedName>
</protein>
<keyword evidence="3 5" id="KW-1133">Transmembrane helix</keyword>
<dbReference type="InterPro" id="IPR050469">
    <property type="entry name" value="Diguanylate_Cyclase"/>
</dbReference>
<evidence type="ECO:0000259" key="6">
    <source>
        <dbReference type="PROSITE" id="PS50887"/>
    </source>
</evidence>
<dbReference type="Gene3D" id="3.30.70.270">
    <property type="match status" value="1"/>
</dbReference>
<feature type="transmembrane region" description="Helical" evidence="5">
    <location>
        <begin position="166"/>
        <end position="189"/>
    </location>
</feature>
<name>A0A0L6Z8J4_9CLOT</name>
<dbReference type="Pfam" id="PF00990">
    <property type="entry name" value="GGDEF"/>
    <property type="match status" value="1"/>
</dbReference>
<comment type="caution">
    <text evidence="7">The sequence shown here is derived from an EMBL/GenBank/DDBJ whole genome shotgun (WGS) entry which is preliminary data.</text>
</comment>
<keyword evidence="2 5" id="KW-0812">Transmembrane</keyword>
<feature type="domain" description="GGDEF" evidence="6">
    <location>
        <begin position="268"/>
        <end position="403"/>
    </location>
</feature>
<evidence type="ECO:0000256" key="3">
    <source>
        <dbReference type="ARBA" id="ARBA00022989"/>
    </source>
</evidence>
<evidence type="ECO:0000313" key="7">
    <source>
        <dbReference type="EMBL" id="KOA19291.1"/>
    </source>
</evidence>
<evidence type="ECO:0000256" key="5">
    <source>
        <dbReference type="SAM" id="Phobius"/>
    </source>
</evidence>
<dbReference type="GO" id="GO:0043709">
    <property type="term" value="P:cell adhesion involved in single-species biofilm formation"/>
    <property type="evidence" value="ECO:0007669"/>
    <property type="project" value="TreeGrafter"/>
</dbReference>